<keyword evidence="1" id="KW-0472">Membrane</keyword>
<protein>
    <submittedName>
        <fullName evidence="2">Uncharacterized protein</fullName>
    </submittedName>
</protein>
<keyword evidence="1" id="KW-0812">Transmembrane</keyword>
<evidence type="ECO:0000313" key="3">
    <source>
        <dbReference type="Proteomes" id="UP000027265"/>
    </source>
</evidence>
<sequence>MPRPRPLQNIATGRPLRSDYHLLTPRTPHSLAGRAEAAVDELELDNLGDEDYKSYLQQQSRPLLVSSADDNFPSVYRGAGDDHDFRKGSKNFDWSRVPLVLGCIAATGLLILILVSMNRPDALDHFISSSAETEDSHTFSAPDDLQDIPISIPKYPIPSNPPNPNILSYENYSKFPLLPSEYRHECAKLMHGFMREGGGYWDRNGPSSMLDVVHHDDMTDYHLPENEATRVCTSTITYMLDGRVGLLADLSLLAQVAGMAREQNRTFLVDDTYWNRGKWTDHFQDVRSRQPGPEPGCRAPPPEELVACPRTARHWVLNSRTAKFHLGHAFSEAFEDPYGHGLNRLKPIFSRARESFTKTIRPNAHNAALIRSAREELAAISLQNTTEAANPEAYFGIHIRRGDRHPYSWPFHNGYVPMEHFVQAIQDTRDRLDHPGFLDIPQDTPTSVVYVATDSPIANEEFTNAVPPHLTLFSLSRSKNPDLSILQSSREYIQKEFNALTETARVAETKGIIVDFALLSGAWAWDGDVIPIATVCTISSNICKMTAVGLGWERAFGYGNGRHEDGNINESSKRWVEIDNNGAIAPIWQAFELFT</sequence>
<proteinExistence type="predicted"/>
<name>A0A067Q7R3_9AGAM</name>
<dbReference type="PANTHER" id="PTHR13132:SF29">
    <property type="entry name" value="ALPHA-(1,6)-FUCOSYLTRANSFERASE"/>
    <property type="match status" value="1"/>
</dbReference>
<dbReference type="EMBL" id="KL197710">
    <property type="protein sequence ID" value="KDQ63088.1"/>
    <property type="molecule type" value="Genomic_DNA"/>
</dbReference>
<dbReference type="OrthoDB" id="2392789at2759"/>
<organism evidence="2 3">
    <name type="scientific">Jaapia argillacea MUCL 33604</name>
    <dbReference type="NCBI Taxonomy" id="933084"/>
    <lineage>
        <taxon>Eukaryota</taxon>
        <taxon>Fungi</taxon>
        <taxon>Dikarya</taxon>
        <taxon>Basidiomycota</taxon>
        <taxon>Agaricomycotina</taxon>
        <taxon>Agaricomycetes</taxon>
        <taxon>Agaricomycetidae</taxon>
        <taxon>Jaapiales</taxon>
        <taxon>Jaapiaceae</taxon>
        <taxon>Jaapia</taxon>
    </lineage>
</organism>
<feature type="transmembrane region" description="Helical" evidence="1">
    <location>
        <begin position="97"/>
        <end position="117"/>
    </location>
</feature>
<dbReference type="GO" id="GO:0006487">
    <property type="term" value="P:protein N-linked glycosylation"/>
    <property type="evidence" value="ECO:0007669"/>
    <property type="project" value="TreeGrafter"/>
</dbReference>
<accession>A0A067Q7R3</accession>
<reference evidence="3" key="1">
    <citation type="journal article" date="2014" name="Proc. Natl. Acad. Sci. U.S.A.">
        <title>Extensive sampling of basidiomycete genomes demonstrates inadequacy of the white-rot/brown-rot paradigm for wood decay fungi.</title>
        <authorList>
            <person name="Riley R."/>
            <person name="Salamov A.A."/>
            <person name="Brown D.W."/>
            <person name="Nagy L.G."/>
            <person name="Floudas D."/>
            <person name="Held B.W."/>
            <person name="Levasseur A."/>
            <person name="Lombard V."/>
            <person name="Morin E."/>
            <person name="Otillar R."/>
            <person name="Lindquist E.A."/>
            <person name="Sun H."/>
            <person name="LaButti K.M."/>
            <person name="Schmutz J."/>
            <person name="Jabbour D."/>
            <person name="Luo H."/>
            <person name="Baker S.E."/>
            <person name="Pisabarro A.G."/>
            <person name="Walton J.D."/>
            <person name="Blanchette R.A."/>
            <person name="Henrissat B."/>
            <person name="Martin F."/>
            <person name="Cullen D."/>
            <person name="Hibbett D.S."/>
            <person name="Grigoriev I.V."/>
        </authorList>
    </citation>
    <scope>NUCLEOTIDE SEQUENCE [LARGE SCALE GENOMIC DNA]</scope>
    <source>
        <strain evidence="3">MUCL 33604</strain>
    </source>
</reference>
<dbReference type="Proteomes" id="UP000027265">
    <property type="component" value="Unassembled WGS sequence"/>
</dbReference>
<dbReference type="AlphaFoldDB" id="A0A067Q7R3"/>
<dbReference type="GO" id="GO:0046921">
    <property type="term" value="F:alpha-(1-&gt;6)-fucosyltransferase activity"/>
    <property type="evidence" value="ECO:0007669"/>
    <property type="project" value="TreeGrafter"/>
</dbReference>
<evidence type="ECO:0000313" key="2">
    <source>
        <dbReference type="EMBL" id="KDQ63088.1"/>
    </source>
</evidence>
<dbReference type="InParanoid" id="A0A067Q7R3"/>
<evidence type="ECO:0000256" key="1">
    <source>
        <dbReference type="SAM" id="Phobius"/>
    </source>
</evidence>
<dbReference type="Gene3D" id="3.40.50.11350">
    <property type="match status" value="1"/>
</dbReference>
<dbReference type="HOGENOM" id="CLU_034210_0_0_1"/>
<keyword evidence="1" id="KW-1133">Transmembrane helix</keyword>
<keyword evidence="3" id="KW-1185">Reference proteome</keyword>
<gene>
    <name evidence="2" type="ORF">JAAARDRAFT_29085</name>
</gene>
<dbReference type="PANTHER" id="PTHR13132">
    <property type="entry name" value="ALPHA- 1,6 -FUCOSYLTRANSFERASE"/>
    <property type="match status" value="1"/>
</dbReference>